<dbReference type="SUPFAM" id="SSF55804">
    <property type="entry name" value="Phoshotransferase/anion transport protein"/>
    <property type="match status" value="1"/>
</dbReference>
<dbReference type="Gene3D" id="1.10.1790.10">
    <property type="entry name" value="PRD domain"/>
    <property type="match status" value="1"/>
</dbReference>
<evidence type="ECO:0000256" key="4">
    <source>
        <dbReference type="ARBA" id="ARBA00023163"/>
    </source>
</evidence>
<sequence length="631" mass="74335">MLEKEIIEKLKKSEDYLSSAYLAKELNVSKRTIQNRLKNLNKDGNKFGFKIKNIYSKGYYLDIVNQDKFIDYYKSQSKFEMVRDSTQIMIDEIHLLLLAGNDFITVNQISNYLNLSPTTIFSKLQRLENYLSTYKLELLRKSHYGIKIVGEKKDIIQLIADLYGRKSNIIVEDVDSSTGNIEWIRNEIEDVFRRRNAYINYYQYQNLLDWIKSLIFYKKHFRDKKRKIFISKNDEYQNLLLKIYDYYQLGFQEDESNLFHTKIADIAFERKAENSLDIDNIEVNLKKFIKEIDIKGHTSLSDDDEFISKLSRHINLLFQRINKNIDCKNPLLMEISVKYPDIFDIALQLSTFLKRKFKYEISNDELGFIALHFLNSIENRKKDKLGKYRNVAVICTSGGGVSELTKTRLLSILPKSKIVAFSFYDTQKIEEFNPDLVFTMVSLLKGYDVPTIFINELLSKKDLEDIKEILFLDDVPSTKTTFKKNNNSWLKFFRSDLISKYNNQTYFEILKRMSAKLQDKNYVDTNFVNNVLKREEYMSTVYKNGFAIPHPIKMDANKSSIFVGIPTQKVKVNEKEVKLIFLVSLRQEDLPYYSVISDSLYNLMNDKEKMELIIKTPDIKQIQKILKDIGE</sequence>
<feature type="domain" description="PTS EIIA type-2" evidence="5">
    <location>
        <begin position="490"/>
        <end position="629"/>
    </location>
</feature>
<evidence type="ECO:0000259" key="6">
    <source>
        <dbReference type="PROSITE" id="PS51372"/>
    </source>
</evidence>
<dbReference type="InterPro" id="IPR007737">
    <property type="entry name" value="Mga_HTH"/>
</dbReference>
<dbReference type="CDD" id="cd05568">
    <property type="entry name" value="PTS_IIB_bgl_like"/>
    <property type="match status" value="1"/>
</dbReference>
<keyword evidence="2" id="KW-0805">Transcription regulation</keyword>
<dbReference type="PROSITE" id="PS51372">
    <property type="entry name" value="PRD_2"/>
    <property type="match status" value="1"/>
</dbReference>
<dbReference type="Gene3D" id="1.10.10.10">
    <property type="entry name" value="Winged helix-like DNA-binding domain superfamily/Winged helix DNA-binding domain"/>
    <property type="match status" value="1"/>
</dbReference>
<keyword evidence="3" id="KW-0010">Activator</keyword>
<evidence type="ECO:0000313" key="8">
    <source>
        <dbReference type="Proteomes" id="UP001519292"/>
    </source>
</evidence>
<feature type="domain" description="PRD" evidence="6">
    <location>
        <begin position="276"/>
        <end position="383"/>
    </location>
</feature>
<evidence type="ECO:0000256" key="3">
    <source>
        <dbReference type="ARBA" id="ARBA00023159"/>
    </source>
</evidence>
<keyword evidence="4" id="KW-0804">Transcription</keyword>
<dbReference type="Pfam" id="PF05043">
    <property type="entry name" value="Mga"/>
    <property type="match status" value="1"/>
</dbReference>
<dbReference type="RefSeq" id="WP_209686967.1">
    <property type="nucleotide sequence ID" value="NZ_JAGGLU010000007.1"/>
</dbReference>
<evidence type="ECO:0000259" key="5">
    <source>
        <dbReference type="PROSITE" id="PS51094"/>
    </source>
</evidence>
<keyword evidence="1" id="KW-0677">Repeat</keyword>
<evidence type="ECO:0000313" key="7">
    <source>
        <dbReference type="EMBL" id="MBP2058224.1"/>
    </source>
</evidence>
<dbReference type="Gene3D" id="3.40.50.2300">
    <property type="match status" value="1"/>
</dbReference>
<accession>A0ABS4MEV3</accession>
<dbReference type="InterPro" id="IPR036390">
    <property type="entry name" value="WH_DNA-bd_sf"/>
</dbReference>
<dbReference type="InterPro" id="IPR011608">
    <property type="entry name" value="PRD"/>
</dbReference>
<dbReference type="InterPro" id="IPR036634">
    <property type="entry name" value="PRD_sf"/>
</dbReference>
<dbReference type="PROSITE" id="PS51094">
    <property type="entry name" value="PTS_EIIA_TYPE_2"/>
    <property type="match status" value="1"/>
</dbReference>
<reference evidence="7 8" key="1">
    <citation type="submission" date="2021-03" db="EMBL/GenBank/DDBJ databases">
        <title>Genomic Encyclopedia of Type Strains, Phase IV (KMG-IV): sequencing the most valuable type-strain genomes for metagenomic binning, comparative biology and taxonomic classification.</title>
        <authorList>
            <person name="Goeker M."/>
        </authorList>
    </citation>
    <scope>NUCLEOTIDE SEQUENCE [LARGE SCALE GENOMIC DNA]</scope>
    <source>
        <strain evidence="7 8">DSM 101872</strain>
    </source>
</reference>
<dbReference type="EMBL" id="JAGGLU010000007">
    <property type="protein sequence ID" value="MBP2058224.1"/>
    <property type="molecule type" value="Genomic_DNA"/>
</dbReference>
<dbReference type="PANTHER" id="PTHR30185:SF13">
    <property type="entry name" value="LICABCH OPERON REGULATOR-RELATED"/>
    <property type="match status" value="1"/>
</dbReference>
<keyword evidence="8" id="KW-1185">Reference proteome</keyword>
<name>A0ABS4MEV3_9LACO</name>
<dbReference type="PANTHER" id="PTHR30185">
    <property type="entry name" value="CRYPTIC BETA-GLUCOSIDE BGL OPERON ANTITERMINATOR"/>
    <property type="match status" value="1"/>
</dbReference>
<dbReference type="InterPro" id="IPR013196">
    <property type="entry name" value="HTH_11"/>
</dbReference>
<evidence type="ECO:0000256" key="2">
    <source>
        <dbReference type="ARBA" id="ARBA00023015"/>
    </source>
</evidence>
<dbReference type="SUPFAM" id="SSF46785">
    <property type="entry name" value="Winged helix' DNA-binding domain"/>
    <property type="match status" value="1"/>
</dbReference>
<organism evidence="7 8">
    <name type="scientific">Lactobacillus colini</name>
    <dbReference type="NCBI Taxonomy" id="1819254"/>
    <lineage>
        <taxon>Bacteria</taxon>
        <taxon>Bacillati</taxon>
        <taxon>Bacillota</taxon>
        <taxon>Bacilli</taxon>
        <taxon>Lactobacillales</taxon>
        <taxon>Lactobacillaceae</taxon>
        <taxon>Lactobacillus</taxon>
    </lineage>
</organism>
<dbReference type="Pfam" id="PF08279">
    <property type="entry name" value="HTH_11"/>
    <property type="match status" value="1"/>
</dbReference>
<dbReference type="InterPro" id="IPR002178">
    <property type="entry name" value="PTS_EIIA_type-2_dom"/>
</dbReference>
<dbReference type="Gene3D" id="3.40.930.10">
    <property type="entry name" value="Mannitol-specific EII, Chain A"/>
    <property type="match status" value="1"/>
</dbReference>
<dbReference type="InterPro" id="IPR050661">
    <property type="entry name" value="BglG_antiterminators"/>
</dbReference>
<dbReference type="Pfam" id="PF00874">
    <property type="entry name" value="PRD"/>
    <property type="match status" value="1"/>
</dbReference>
<dbReference type="InterPro" id="IPR016152">
    <property type="entry name" value="PTrfase/Anion_transptr"/>
</dbReference>
<proteinExistence type="predicted"/>
<gene>
    <name evidence="7" type="ORF">J2Z60_001401</name>
</gene>
<dbReference type="Proteomes" id="UP001519292">
    <property type="component" value="Unassembled WGS sequence"/>
</dbReference>
<dbReference type="InterPro" id="IPR036388">
    <property type="entry name" value="WH-like_DNA-bd_sf"/>
</dbReference>
<comment type="caution">
    <text evidence="7">The sequence shown here is derived from an EMBL/GenBank/DDBJ whole genome shotgun (WGS) entry which is preliminary data.</text>
</comment>
<evidence type="ECO:0000256" key="1">
    <source>
        <dbReference type="ARBA" id="ARBA00022737"/>
    </source>
</evidence>
<dbReference type="Pfam" id="PF00359">
    <property type="entry name" value="PTS_EIIA_2"/>
    <property type="match status" value="1"/>
</dbReference>
<dbReference type="SUPFAM" id="SSF63520">
    <property type="entry name" value="PTS-regulatory domain, PRD"/>
    <property type="match status" value="1"/>
</dbReference>
<protein>
    <submittedName>
        <fullName evidence="7">Lichenan operon transcriptional antiterminator</fullName>
    </submittedName>
</protein>